<dbReference type="OrthoDB" id="9864243at2"/>
<name>A0A437LW94_9PROT</name>
<organism evidence="2 3">
    <name type="scientific">Rhodovarius crocodyli</name>
    <dbReference type="NCBI Taxonomy" id="1979269"/>
    <lineage>
        <taxon>Bacteria</taxon>
        <taxon>Pseudomonadati</taxon>
        <taxon>Pseudomonadota</taxon>
        <taxon>Alphaproteobacteria</taxon>
        <taxon>Acetobacterales</taxon>
        <taxon>Roseomonadaceae</taxon>
        <taxon>Rhodovarius</taxon>
    </lineage>
</organism>
<dbReference type="Proteomes" id="UP000282957">
    <property type="component" value="Unassembled WGS sequence"/>
</dbReference>
<evidence type="ECO:0000256" key="1">
    <source>
        <dbReference type="SAM" id="MobiDB-lite"/>
    </source>
</evidence>
<evidence type="ECO:0000313" key="2">
    <source>
        <dbReference type="EMBL" id="RVT89639.1"/>
    </source>
</evidence>
<comment type="caution">
    <text evidence="2">The sequence shown here is derived from an EMBL/GenBank/DDBJ whole genome shotgun (WGS) entry which is preliminary data.</text>
</comment>
<dbReference type="AlphaFoldDB" id="A0A437LW94"/>
<sequence>MQITAPSPESPAPPRSAALAEALRRCEAGGCAGVLAGDGLPRLVSALLEEAANAGDGLVWRPRAGEAWLLGTAPGAAARAARHLERMEIPARLLDFPRDLPLLDAALAEDAAAAPARPPSPPALGGLEERARSRPAQELLRLGTMWRMEGGQPRLLAQYWGGIPDALLPDTFRTGAEADWSGHAANLLAQRLLAMAQAGQWPAGRKAGLPLLIDMPWLEEPPPLPAPPPGEGHALVLPLALLPRLLPWAEAARAAGWGLAWRGMAPALLGLAEGDRLPGGFILAEATAKLAAEPGPNPARLALCGAPTPDLLARSARHGFALCHGVGA</sequence>
<accession>A0A437LW94</accession>
<protein>
    <submittedName>
        <fullName evidence="2">Uncharacterized protein</fullName>
    </submittedName>
</protein>
<reference evidence="2 3" key="1">
    <citation type="submission" date="2019-01" db="EMBL/GenBank/DDBJ databases">
        <authorList>
            <person name="Chen W.-M."/>
        </authorList>
    </citation>
    <scope>NUCLEOTIDE SEQUENCE [LARGE SCALE GENOMIC DNA]</scope>
    <source>
        <strain evidence="2 3">CCP-6</strain>
    </source>
</reference>
<dbReference type="RefSeq" id="WP_127790319.1">
    <property type="nucleotide sequence ID" value="NZ_SACL01000017.1"/>
</dbReference>
<dbReference type="EMBL" id="SACL01000017">
    <property type="protein sequence ID" value="RVT89639.1"/>
    <property type="molecule type" value="Genomic_DNA"/>
</dbReference>
<gene>
    <name evidence="2" type="ORF">EOD42_24900</name>
</gene>
<proteinExistence type="predicted"/>
<keyword evidence="3" id="KW-1185">Reference proteome</keyword>
<evidence type="ECO:0000313" key="3">
    <source>
        <dbReference type="Proteomes" id="UP000282957"/>
    </source>
</evidence>
<feature type="region of interest" description="Disordered" evidence="1">
    <location>
        <begin position="111"/>
        <end position="131"/>
    </location>
</feature>